<evidence type="ECO:0000313" key="2">
    <source>
        <dbReference type="Proteomes" id="UP000724584"/>
    </source>
</evidence>
<keyword evidence="2" id="KW-1185">Reference proteome</keyword>
<protein>
    <submittedName>
        <fullName evidence="1">Uncharacterized protein</fullName>
    </submittedName>
</protein>
<organism evidence="1 2">
    <name type="scientific">Chaetomium tenue</name>
    <dbReference type="NCBI Taxonomy" id="1854479"/>
    <lineage>
        <taxon>Eukaryota</taxon>
        <taxon>Fungi</taxon>
        <taxon>Dikarya</taxon>
        <taxon>Ascomycota</taxon>
        <taxon>Pezizomycotina</taxon>
        <taxon>Sordariomycetes</taxon>
        <taxon>Sordariomycetidae</taxon>
        <taxon>Sordariales</taxon>
        <taxon>Chaetomiaceae</taxon>
        <taxon>Chaetomium</taxon>
    </lineage>
</organism>
<dbReference type="Proteomes" id="UP000724584">
    <property type="component" value="Unassembled WGS sequence"/>
</dbReference>
<reference evidence="1 2" key="1">
    <citation type="journal article" date="2021" name="Nat. Commun.">
        <title>Genetic determinants of endophytism in the Arabidopsis root mycobiome.</title>
        <authorList>
            <person name="Mesny F."/>
            <person name="Miyauchi S."/>
            <person name="Thiergart T."/>
            <person name="Pickel B."/>
            <person name="Atanasova L."/>
            <person name="Karlsson M."/>
            <person name="Huettel B."/>
            <person name="Barry K.W."/>
            <person name="Haridas S."/>
            <person name="Chen C."/>
            <person name="Bauer D."/>
            <person name="Andreopoulos W."/>
            <person name="Pangilinan J."/>
            <person name="LaButti K."/>
            <person name="Riley R."/>
            <person name="Lipzen A."/>
            <person name="Clum A."/>
            <person name="Drula E."/>
            <person name="Henrissat B."/>
            <person name="Kohler A."/>
            <person name="Grigoriev I.V."/>
            <person name="Martin F.M."/>
            <person name="Hacquard S."/>
        </authorList>
    </citation>
    <scope>NUCLEOTIDE SEQUENCE [LARGE SCALE GENOMIC DNA]</scope>
    <source>
        <strain evidence="1 2">MPI-SDFR-AT-0079</strain>
    </source>
</reference>
<proteinExistence type="predicted"/>
<accession>A0ACB7PP22</accession>
<sequence length="83" mass="9417">MELLVSRPWLAFCWWRHALSCQSQPPSVPRACQHVANVGMGPCKAHLLGIRRNPTCCACLFKQSLVYSPYTQAMWTPKQQITS</sequence>
<gene>
    <name evidence="1" type="ORF">F5144DRAFT_29912</name>
</gene>
<dbReference type="EMBL" id="JAGIZQ010000001">
    <property type="protein sequence ID" value="KAH6649996.1"/>
    <property type="molecule type" value="Genomic_DNA"/>
</dbReference>
<evidence type="ECO:0000313" key="1">
    <source>
        <dbReference type="EMBL" id="KAH6649996.1"/>
    </source>
</evidence>
<name>A0ACB7PP22_9PEZI</name>
<comment type="caution">
    <text evidence="1">The sequence shown here is derived from an EMBL/GenBank/DDBJ whole genome shotgun (WGS) entry which is preliminary data.</text>
</comment>